<protein>
    <recommendedName>
        <fullName evidence="6">WD40 repeat-like protein</fullName>
    </recommendedName>
</protein>
<feature type="repeat" description="WD" evidence="3">
    <location>
        <begin position="106"/>
        <end position="146"/>
    </location>
</feature>
<proteinExistence type="predicted"/>
<dbReference type="InterPro" id="IPR019775">
    <property type="entry name" value="WD40_repeat_CS"/>
</dbReference>
<evidence type="ECO:0008006" key="6">
    <source>
        <dbReference type="Google" id="ProtNLM"/>
    </source>
</evidence>
<dbReference type="CDD" id="cd00200">
    <property type="entry name" value="WD40"/>
    <property type="match status" value="1"/>
</dbReference>
<evidence type="ECO:0000313" key="5">
    <source>
        <dbReference type="Proteomes" id="UP001162131"/>
    </source>
</evidence>
<dbReference type="PROSITE" id="PS50294">
    <property type="entry name" value="WD_REPEATS_REGION"/>
    <property type="match status" value="4"/>
</dbReference>
<organism evidence="4 5">
    <name type="scientific">Blepharisma stoltei</name>
    <dbReference type="NCBI Taxonomy" id="1481888"/>
    <lineage>
        <taxon>Eukaryota</taxon>
        <taxon>Sar</taxon>
        <taxon>Alveolata</taxon>
        <taxon>Ciliophora</taxon>
        <taxon>Postciliodesmatophora</taxon>
        <taxon>Heterotrichea</taxon>
        <taxon>Heterotrichida</taxon>
        <taxon>Blepharismidae</taxon>
        <taxon>Blepharisma</taxon>
    </lineage>
</organism>
<dbReference type="SUPFAM" id="SSF50978">
    <property type="entry name" value="WD40 repeat-like"/>
    <property type="match status" value="1"/>
</dbReference>
<accession>A0AAU9IC58</accession>
<sequence>MDSELRIVEIPPEHQASSTIKGHTDSVDFVRINENASSPQIISASHDGTVKIWDLSRKNELSSILAHQEGVFCCDVSPNGRQIASCSPDQTVALWDISNRNNIARATNHTHKVYFVLFISDSQLLSCGRDRNIFLWDLRNMRAPSKNFATPQSGTFRSVALSPDNSILLATTAESGIEAYEFPSGRPIANQTINYDMRVFPQEKEFLVPPAIIYNARFFRNQRNTFLSSHQDHAVRKFELNNGNLTQISYHRNHWDYVRHVEISSNERFYVSTAQDGSVRVWDAASNTPQLSLIGHTQIVSSAAIARDNRTIVTSSYDQTLKIFTI</sequence>
<dbReference type="Gene3D" id="2.130.10.10">
    <property type="entry name" value="YVTN repeat-like/Quinoprotein amine dehydrogenase"/>
    <property type="match status" value="2"/>
</dbReference>
<dbReference type="PANTHER" id="PTHR19848:SF8">
    <property type="entry name" value="F-BOX AND WD REPEAT DOMAIN CONTAINING 7"/>
    <property type="match status" value="1"/>
</dbReference>
<comment type="caution">
    <text evidence="4">The sequence shown here is derived from an EMBL/GenBank/DDBJ whole genome shotgun (WGS) entry which is preliminary data.</text>
</comment>
<dbReference type="PRINTS" id="PR00320">
    <property type="entry name" value="GPROTEINBRPT"/>
</dbReference>
<dbReference type="Pfam" id="PF00400">
    <property type="entry name" value="WD40"/>
    <property type="match status" value="5"/>
</dbReference>
<dbReference type="EMBL" id="CAJZBQ010000003">
    <property type="protein sequence ID" value="CAG9310882.1"/>
    <property type="molecule type" value="Genomic_DNA"/>
</dbReference>
<keyword evidence="2" id="KW-0677">Repeat</keyword>
<dbReference type="InterPro" id="IPR036322">
    <property type="entry name" value="WD40_repeat_dom_sf"/>
</dbReference>
<evidence type="ECO:0000256" key="3">
    <source>
        <dbReference type="PROSITE-ProRule" id="PRU00221"/>
    </source>
</evidence>
<dbReference type="SMART" id="SM00320">
    <property type="entry name" value="WD40"/>
    <property type="match status" value="5"/>
</dbReference>
<keyword evidence="5" id="KW-1185">Reference proteome</keyword>
<feature type="repeat" description="WD" evidence="3">
    <location>
        <begin position="20"/>
        <end position="63"/>
    </location>
</feature>
<dbReference type="PROSITE" id="PS50082">
    <property type="entry name" value="WD_REPEATS_2"/>
    <property type="match status" value="5"/>
</dbReference>
<dbReference type="PROSITE" id="PS00678">
    <property type="entry name" value="WD_REPEATS_1"/>
    <property type="match status" value="3"/>
</dbReference>
<dbReference type="AlphaFoldDB" id="A0AAU9IC58"/>
<feature type="repeat" description="WD" evidence="3">
    <location>
        <begin position="251"/>
        <end position="292"/>
    </location>
</feature>
<gene>
    <name evidence="4" type="ORF">BSTOLATCC_MIC2596</name>
</gene>
<evidence type="ECO:0000256" key="2">
    <source>
        <dbReference type="ARBA" id="ARBA00022737"/>
    </source>
</evidence>
<dbReference type="PANTHER" id="PTHR19848">
    <property type="entry name" value="WD40 REPEAT PROTEIN"/>
    <property type="match status" value="1"/>
</dbReference>
<name>A0AAU9IC58_9CILI</name>
<keyword evidence="1 3" id="KW-0853">WD repeat</keyword>
<feature type="repeat" description="WD" evidence="3">
    <location>
        <begin position="64"/>
        <end position="105"/>
    </location>
</feature>
<dbReference type="InterPro" id="IPR001680">
    <property type="entry name" value="WD40_rpt"/>
</dbReference>
<evidence type="ECO:0000256" key="1">
    <source>
        <dbReference type="ARBA" id="ARBA00022574"/>
    </source>
</evidence>
<dbReference type="InterPro" id="IPR020472">
    <property type="entry name" value="WD40_PAC1"/>
</dbReference>
<dbReference type="InterPro" id="IPR015943">
    <property type="entry name" value="WD40/YVTN_repeat-like_dom_sf"/>
</dbReference>
<reference evidence="4" key="1">
    <citation type="submission" date="2021-09" db="EMBL/GenBank/DDBJ databases">
        <authorList>
            <consortium name="AG Swart"/>
            <person name="Singh M."/>
            <person name="Singh A."/>
            <person name="Seah K."/>
            <person name="Emmerich C."/>
        </authorList>
    </citation>
    <scope>NUCLEOTIDE SEQUENCE</scope>
    <source>
        <strain evidence="4">ATCC30299</strain>
    </source>
</reference>
<feature type="repeat" description="WD" evidence="3">
    <location>
        <begin position="293"/>
        <end position="326"/>
    </location>
</feature>
<dbReference type="Proteomes" id="UP001162131">
    <property type="component" value="Unassembled WGS sequence"/>
</dbReference>
<evidence type="ECO:0000313" key="4">
    <source>
        <dbReference type="EMBL" id="CAG9310882.1"/>
    </source>
</evidence>